<dbReference type="Proteomes" id="UP000007819">
    <property type="component" value="Chromosome A1"/>
</dbReference>
<dbReference type="Pfam" id="PF01344">
    <property type="entry name" value="Kelch_1"/>
    <property type="match status" value="1"/>
</dbReference>
<organism evidence="3 4">
    <name type="scientific">Acyrthosiphon pisum</name>
    <name type="common">Pea aphid</name>
    <dbReference type="NCBI Taxonomy" id="7029"/>
    <lineage>
        <taxon>Eukaryota</taxon>
        <taxon>Metazoa</taxon>
        <taxon>Ecdysozoa</taxon>
        <taxon>Arthropoda</taxon>
        <taxon>Hexapoda</taxon>
        <taxon>Insecta</taxon>
        <taxon>Pterygota</taxon>
        <taxon>Neoptera</taxon>
        <taxon>Paraneoptera</taxon>
        <taxon>Hemiptera</taxon>
        <taxon>Sternorrhyncha</taxon>
        <taxon>Aphidomorpha</taxon>
        <taxon>Aphidoidea</taxon>
        <taxon>Aphididae</taxon>
        <taxon>Macrosiphini</taxon>
        <taxon>Acyrthosiphon</taxon>
    </lineage>
</organism>
<reference evidence="4" key="1">
    <citation type="submission" date="2010-06" db="EMBL/GenBank/DDBJ databases">
        <authorList>
            <person name="Jiang H."/>
            <person name="Abraham K."/>
            <person name="Ali S."/>
            <person name="Alsbrooks S.L."/>
            <person name="Anim B.N."/>
            <person name="Anosike U.S."/>
            <person name="Attaway T."/>
            <person name="Bandaranaike D.P."/>
            <person name="Battles P.K."/>
            <person name="Bell S.N."/>
            <person name="Bell A.V."/>
            <person name="Beltran B."/>
            <person name="Bickham C."/>
            <person name="Bustamante Y."/>
            <person name="Caleb T."/>
            <person name="Canada A."/>
            <person name="Cardenas V."/>
            <person name="Carter K."/>
            <person name="Chacko J."/>
            <person name="Chandrabose M.N."/>
            <person name="Chavez D."/>
            <person name="Chavez A."/>
            <person name="Chen L."/>
            <person name="Chu H.-S."/>
            <person name="Claassen K.J."/>
            <person name="Cockrell R."/>
            <person name="Collins M."/>
            <person name="Cooper J.A."/>
            <person name="Cree A."/>
            <person name="Curry S.M."/>
            <person name="Da Y."/>
            <person name="Dao M.D."/>
            <person name="Das B."/>
            <person name="Davila M.-L."/>
            <person name="Davy-Carroll L."/>
            <person name="Denson S."/>
            <person name="Dinh H."/>
            <person name="Ebong V.E."/>
            <person name="Edwards J.R."/>
            <person name="Egan A."/>
            <person name="El-Daye J."/>
            <person name="Escobedo L."/>
            <person name="Fernandez S."/>
            <person name="Fernando P.R."/>
            <person name="Flagg N."/>
            <person name="Forbes L.D."/>
            <person name="Fowler R.G."/>
            <person name="Fu Q."/>
            <person name="Gabisi R.A."/>
            <person name="Ganer J."/>
            <person name="Garbino Pronczuk A."/>
            <person name="Garcia R.M."/>
            <person name="Garner T."/>
            <person name="Garrett T.E."/>
            <person name="Gonzalez D.A."/>
            <person name="Hamid H."/>
            <person name="Hawkins E.S."/>
            <person name="Hirani K."/>
            <person name="Hogues M.E."/>
            <person name="Hollins B."/>
            <person name="Hsiao C.-H."/>
            <person name="Jabil R."/>
            <person name="James M.L."/>
            <person name="Jhangiani S.N."/>
            <person name="Johnson B."/>
            <person name="Johnson Q."/>
            <person name="Joshi V."/>
            <person name="Kalu J.B."/>
            <person name="Kam C."/>
            <person name="Kashfia A."/>
            <person name="Keebler J."/>
            <person name="Kisamo H."/>
            <person name="Kovar C.L."/>
            <person name="Lago L.A."/>
            <person name="Lai C.-Y."/>
            <person name="Laidlaw J."/>
            <person name="Lara F."/>
            <person name="Le T.-K."/>
            <person name="Lee S.L."/>
            <person name="Legall F.H."/>
            <person name="Lemon S.J."/>
            <person name="Lewis L.R."/>
            <person name="Li B."/>
            <person name="Liu Y."/>
            <person name="Liu Y.-S."/>
            <person name="Lopez J."/>
            <person name="Lozado R.J."/>
            <person name="Lu J."/>
            <person name="Madu R.C."/>
            <person name="Maheshwari M."/>
            <person name="Maheshwari R."/>
            <person name="Malloy K."/>
            <person name="Martinez E."/>
            <person name="Mathew T."/>
            <person name="Mercado I.C."/>
            <person name="Mercado C."/>
            <person name="Meyer B."/>
            <person name="Montgomery K."/>
            <person name="Morgan M.B."/>
            <person name="Munidasa M."/>
            <person name="Nazareth L.V."/>
            <person name="Nelson J."/>
            <person name="Ng B.M."/>
            <person name="Nguyen N.B."/>
            <person name="Nguyen P.Q."/>
            <person name="Nguyen T."/>
            <person name="Obregon M."/>
            <person name="Okwuonu G.O."/>
            <person name="Onwere C.G."/>
            <person name="Orozco G."/>
            <person name="Parra A."/>
            <person name="Patel S."/>
            <person name="Patil S."/>
            <person name="Perez A."/>
            <person name="Perez Y."/>
            <person name="Pham C."/>
            <person name="Primus E.L."/>
            <person name="Pu L.-L."/>
            <person name="Puazo M."/>
            <person name="Qin X."/>
            <person name="Quiroz J.B."/>
            <person name="Reese J."/>
            <person name="Richards S."/>
            <person name="Rives C.M."/>
            <person name="Robberts R."/>
            <person name="Ruiz S.J."/>
            <person name="Ruiz M.J."/>
            <person name="Santibanez J."/>
            <person name="Schneider B.W."/>
            <person name="Sisson I."/>
            <person name="Smith M."/>
            <person name="Sodergren E."/>
            <person name="Song X.-Z."/>
            <person name="Song B.B."/>
            <person name="Summersgill H."/>
            <person name="Thelus R."/>
            <person name="Thornton R.D."/>
            <person name="Trejos Z.Y."/>
            <person name="Usmani K."/>
            <person name="Vattathil S."/>
            <person name="Villasana D."/>
            <person name="Walker D.L."/>
            <person name="Wang S."/>
            <person name="Wang K."/>
            <person name="White C.S."/>
            <person name="Williams A.C."/>
            <person name="Williamson J."/>
            <person name="Wilson K."/>
            <person name="Woghiren I.O."/>
            <person name="Woodworth J.R."/>
            <person name="Worley K.C."/>
            <person name="Wright R.A."/>
            <person name="Wu W."/>
            <person name="Young L."/>
            <person name="Zhang L."/>
            <person name="Zhang J."/>
            <person name="Zhu Y."/>
            <person name="Muzny D.M."/>
            <person name="Weinstock G."/>
            <person name="Gibbs R.A."/>
        </authorList>
    </citation>
    <scope>NUCLEOTIDE SEQUENCE [LARGE SCALE GENOMIC DNA]</scope>
    <source>
        <strain evidence="4">LSR1</strain>
    </source>
</reference>
<evidence type="ECO:0000313" key="4">
    <source>
        <dbReference type="Proteomes" id="UP000007819"/>
    </source>
</evidence>
<dbReference type="AlphaFoldDB" id="A0A8R2D702"/>
<dbReference type="GeneID" id="107884532"/>
<name>A0A8R2D702_ACYPI</name>
<sequence length="72" mass="7799">MADMVVGRKLLGVGVLDDCIYAVGGGDIKNPLNSVEVFDVSIQKWRLVASMSTKRCNLGIGVLNNRLYANTE</sequence>
<protein>
    <submittedName>
        <fullName evidence="3">Uncharacterized protein</fullName>
    </submittedName>
</protein>
<dbReference type="KEGG" id="api:107884532"/>
<dbReference type="InterPro" id="IPR006652">
    <property type="entry name" value="Kelch_1"/>
</dbReference>
<dbReference type="Gene3D" id="2.120.10.80">
    <property type="entry name" value="Kelch-type beta propeller"/>
    <property type="match status" value="1"/>
</dbReference>
<evidence type="ECO:0000256" key="2">
    <source>
        <dbReference type="ARBA" id="ARBA00022737"/>
    </source>
</evidence>
<dbReference type="PANTHER" id="PTHR46344:SF4">
    <property type="entry name" value="OS07G0153400 PROTEIN"/>
    <property type="match status" value="1"/>
</dbReference>
<dbReference type="InterPro" id="IPR015915">
    <property type="entry name" value="Kelch-typ_b-propeller"/>
</dbReference>
<dbReference type="SMART" id="SM00612">
    <property type="entry name" value="Kelch"/>
    <property type="match status" value="1"/>
</dbReference>
<keyword evidence="1" id="KW-0880">Kelch repeat</keyword>
<proteinExistence type="predicted"/>
<dbReference type="SUPFAM" id="SSF117281">
    <property type="entry name" value="Kelch motif"/>
    <property type="match status" value="1"/>
</dbReference>
<dbReference type="RefSeq" id="XP_016662340.1">
    <property type="nucleotide sequence ID" value="XM_016806851.1"/>
</dbReference>
<dbReference type="PANTHER" id="PTHR46344">
    <property type="entry name" value="OS02G0202900 PROTEIN"/>
    <property type="match status" value="1"/>
</dbReference>
<evidence type="ECO:0000313" key="3">
    <source>
        <dbReference type="EnsemblMetazoa" id="XP_016662340.1"/>
    </source>
</evidence>
<dbReference type="OrthoDB" id="45365at2759"/>
<dbReference type="EnsemblMetazoa" id="XM_016806851.1">
    <property type="protein sequence ID" value="XP_016662340.1"/>
    <property type="gene ID" value="LOC107884532"/>
</dbReference>
<keyword evidence="2" id="KW-0677">Repeat</keyword>
<evidence type="ECO:0000256" key="1">
    <source>
        <dbReference type="ARBA" id="ARBA00022441"/>
    </source>
</evidence>
<reference evidence="3" key="2">
    <citation type="submission" date="2022-06" db="UniProtKB">
        <authorList>
            <consortium name="EnsemblMetazoa"/>
        </authorList>
    </citation>
    <scope>IDENTIFICATION</scope>
</reference>
<accession>A0A8R2D702</accession>
<keyword evidence="4" id="KW-1185">Reference proteome</keyword>